<comment type="caution">
    <text evidence="1">The sequence shown here is derived from an EMBL/GenBank/DDBJ whole genome shotgun (WGS) entry which is preliminary data.</text>
</comment>
<organism evidence="1 2">
    <name type="scientific">Crepidotus variabilis</name>
    <dbReference type="NCBI Taxonomy" id="179855"/>
    <lineage>
        <taxon>Eukaryota</taxon>
        <taxon>Fungi</taxon>
        <taxon>Dikarya</taxon>
        <taxon>Basidiomycota</taxon>
        <taxon>Agaricomycotina</taxon>
        <taxon>Agaricomycetes</taxon>
        <taxon>Agaricomycetidae</taxon>
        <taxon>Agaricales</taxon>
        <taxon>Agaricineae</taxon>
        <taxon>Crepidotaceae</taxon>
        <taxon>Crepidotus</taxon>
    </lineage>
</organism>
<protein>
    <recommendedName>
        <fullName evidence="3">Phytanoyl-CoA dioxygenase</fullName>
    </recommendedName>
</protein>
<dbReference type="Pfam" id="PF05721">
    <property type="entry name" value="PhyH"/>
    <property type="match status" value="1"/>
</dbReference>
<keyword evidence="2" id="KW-1185">Reference proteome</keyword>
<dbReference type="PANTHER" id="PTHR40470:SF1">
    <property type="entry name" value="PHYTANOYL-COA DIOXYGENASE FAMILY PROTEIN (AFU_ORTHOLOGUE AFUA_2G15850)"/>
    <property type="match status" value="1"/>
</dbReference>
<evidence type="ECO:0000313" key="1">
    <source>
        <dbReference type="EMBL" id="KAF9524225.1"/>
    </source>
</evidence>
<reference evidence="1" key="1">
    <citation type="submission" date="2020-11" db="EMBL/GenBank/DDBJ databases">
        <authorList>
            <consortium name="DOE Joint Genome Institute"/>
            <person name="Ahrendt S."/>
            <person name="Riley R."/>
            <person name="Andreopoulos W."/>
            <person name="Labutti K."/>
            <person name="Pangilinan J."/>
            <person name="Ruiz-Duenas F.J."/>
            <person name="Barrasa J.M."/>
            <person name="Sanchez-Garcia M."/>
            <person name="Camarero S."/>
            <person name="Miyauchi S."/>
            <person name="Serrano A."/>
            <person name="Linde D."/>
            <person name="Babiker R."/>
            <person name="Drula E."/>
            <person name="Ayuso-Fernandez I."/>
            <person name="Pacheco R."/>
            <person name="Padilla G."/>
            <person name="Ferreira P."/>
            <person name="Barriuso J."/>
            <person name="Kellner H."/>
            <person name="Castanera R."/>
            <person name="Alfaro M."/>
            <person name="Ramirez L."/>
            <person name="Pisabarro A.G."/>
            <person name="Kuo A."/>
            <person name="Tritt A."/>
            <person name="Lipzen A."/>
            <person name="He G."/>
            <person name="Yan M."/>
            <person name="Ng V."/>
            <person name="Cullen D."/>
            <person name="Martin F."/>
            <person name="Rosso M.-N."/>
            <person name="Henrissat B."/>
            <person name="Hibbett D."/>
            <person name="Martinez A.T."/>
            <person name="Grigoriev I.V."/>
        </authorList>
    </citation>
    <scope>NUCLEOTIDE SEQUENCE</scope>
    <source>
        <strain evidence="1">CBS 506.95</strain>
    </source>
</reference>
<dbReference type="Gene3D" id="2.60.120.620">
    <property type="entry name" value="q2cbj1_9rhob like domain"/>
    <property type="match status" value="1"/>
</dbReference>
<gene>
    <name evidence="1" type="ORF">CPB83DRAFT_621792</name>
</gene>
<dbReference type="EMBL" id="MU157902">
    <property type="protein sequence ID" value="KAF9524225.1"/>
    <property type="molecule type" value="Genomic_DNA"/>
</dbReference>
<sequence length="291" mass="32911">MTLSVKQQYDEQGYVIIPQLIALEDWKNLEAACKQAVDRTRKGDWPYRRTVGKQFPPYGQDDPDSWGVQHVMHPELGEPAFAKWYTSEKVLGVVEQLLECEIQDLQMELFNLLINPEAHDFALRWHRDDVPENASTEEEIKALDVWHFGVQWNTAIYRDACLYIVPGSHLVPRTQEQRIHSSGQIPKDPLAMPGAVQVVLEPGETVFYNSNILHCAAYSSQNKRATLHACMGNSQGGSSRARNILQHGLEWMKTPAFKASLPDNVGVGMLDKLIEMYDSSASEDVAYSLKN</sequence>
<dbReference type="PANTHER" id="PTHR40470">
    <property type="entry name" value="PHYTANOYL-COA DIOXYGENASE FAMILY PROTEIN (AFU_ORTHOLOGUE AFUA_2G15850)"/>
    <property type="match status" value="1"/>
</dbReference>
<evidence type="ECO:0008006" key="3">
    <source>
        <dbReference type="Google" id="ProtNLM"/>
    </source>
</evidence>
<accession>A0A9P6JKW3</accession>
<dbReference type="InterPro" id="IPR008775">
    <property type="entry name" value="Phytyl_CoA_dOase-like"/>
</dbReference>
<dbReference type="OrthoDB" id="2106152at2759"/>
<dbReference type="AlphaFoldDB" id="A0A9P6JKW3"/>
<evidence type="ECO:0000313" key="2">
    <source>
        <dbReference type="Proteomes" id="UP000807306"/>
    </source>
</evidence>
<name>A0A9P6JKW3_9AGAR</name>
<dbReference type="Proteomes" id="UP000807306">
    <property type="component" value="Unassembled WGS sequence"/>
</dbReference>
<dbReference type="SUPFAM" id="SSF51197">
    <property type="entry name" value="Clavaminate synthase-like"/>
    <property type="match status" value="1"/>
</dbReference>
<proteinExistence type="predicted"/>